<sequence length="153" mass="17289">MGSVVTGHQPFQRAASLYIRFVVFILEHGIDRADEFDDYDEKGTVYTVVYEGQQPVATGRFLPLAEDEARLTRIATLEEYRGKGYGTQVVAALEDYALAHGYHQLIIHSELPAKTFYQSLGYRPFGEIYVEDGIPCQSLVKYLEDKSTDELAE</sequence>
<evidence type="ECO:0000256" key="2">
    <source>
        <dbReference type="ARBA" id="ARBA00023315"/>
    </source>
</evidence>
<reference evidence="5" key="1">
    <citation type="submission" date="2015-03" db="EMBL/GenBank/DDBJ databases">
        <authorList>
            <person name="Urmite Genomes"/>
        </authorList>
    </citation>
    <scope>NUCLEOTIDE SEQUENCE [LARGE SCALE GENOMIC DNA]</scope>
    <source>
        <strain evidence="5">FF10</strain>
    </source>
</reference>
<dbReference type="Proteomes" id="UP000198604">
    <property type="component" value="Unassembled WGS sequence"/>
</dbReference>
<dbReference type="PANTHER" id="PTHR43420:SF47">
    <property type="entry name" value="N-ACETYLTRANSFERASE DOMAIN-CONTAINING PROTEIN"/>
    <property type="match status" value="1"/>
</dbReference>
<dbReference type="EMBL" id="CTEN01000002">
    <property type="protein sequence ID" value="CQR24796.1"/>
    <property type="molecule type" value="Genomic_DNA"/>
</dbReference>
<dbReference type="OrthoDB" id="9796171at2"/>
<dbReference type="AlphaFoldDB" id="A0A0E4CSM5"/>
<feature type="domain" description="N-acetyltransferase" evidence="3">
    <location>
        <begin position="3"/>
        <end position="144"/>
    </location>
</feature>
<protein>
    <submittedName>
        <fullName evidence="4">Acetyltransferase (GNAT) family protein</fullName>
    </submittedName>
</protein>
<name>A0A0E4CSM5_9STRE</name>
<dbReference type="SUPFAM" id="SSF55729">
    <property type="entry name" value="Acyl-CoA N-acyltransferases (Nat)"/>
    <property type="match status" value="1"/>
</dbReference>
<evidence type="ECO:0000256" key="1">
    <source>
        <dbReference type="ARBA" id="ARBA00022679"/>
    </source>
</evidence>
<dbReference type="CDD" id="cd04301">
    <property type="entry name" value="NAT_SF"/>
    <property type="match status" value="1"/>
</dbReference>
<proteinExistence type="predicted"/>
<dbReference type="RefSeq" id="WP_093650406.1">
    <property type="nucleotide sequence ID" value="NZ_CTEN01000002.1"/>
</dbReference>
<keyword evidence="1 4" id="KW-0808">Transferase</keyword>
<evidence type="ECO:0000313" key="5">
    <source>
        <dbReference type="Proteomes" id="UP000198604"/>
    </source>
</evidence>
<organism evidence="4 5">
    <name type="scientific">Streptococcus varani</name>
    <dbReference type="NCBI Taxonomy" id="1608583"/>
    <lineage>
        <taxon>Bacteria</taxon>
        <taxon>Bacillati</taxon>
        <taxon>Bacillota</taxon>
        <taxon>Bacilli</taxon>
        <taxon>Lactobacillales</taxon>
        <taxon>Streptococcaceae</taxon>
        <taxon>Streptococcus</taxon>
    </lineage>
</organism>
<dbReference type="PROSITE" id="PS51186">
    <property type="entry name" value="GNAT"/>
    <property type="match status" value="1"/>
</dbReference>
<dbReference type="STRING" id="1608583.BN1356_01150"/>
<dbReference type="InterPro" id="IPR050680">
    <property type="entry name" value="YpeA/RimI_acetyltransf"/>
</dbReference>
<accession>A0A0E4CSM5</accession>
<keyword evidence="5" id="KW-1185">Reference proteome</keyword>
<dbReference type="Pfam" id="PF00583">
    <property type="entry name" value="Acetyltransf_1"/>
    <property type="match status" value="1"/>
</dbReference>
<gene>
    <name evidence="4" type="ORF">BN1356_01150</name>
</gene>
<evidence type="ECO:0000313" key="4">
    <source>
        <dbReference type="EMBL" id="CQR24796.1"/>
    </source>
</evidence>
<dbReference type="Gene3D" id="3.40.630.30">
    <property type="match status" value="1"/>
</dbReference>
<dbReference type="GO" id="GO:0016747">
    <property type="term" value="F:acyltransferase activity, transferring groups other than amino-acyl groups"/>
    <property type="evidence" value="ECO:0007669"/>
    <property type="project" value="InterPro"/>
</dbReference>
<evidence type="ECO:0000259" key="3">
    <source>
        <dbReference type="PROSITE" id="PS51186"/>
    </source>
</evidence>
<dbReference type="InterPro" id="IPR000182">
    <property type="entry name" value="GNAT_dom"/>
</dbReference>
<dbReference type="InterPro" id="IPR016181">
    <property type="entry name" value="Acyl_CoA_acyltransferase"/>
</dbReference>
<keyword evidence="2" id="KW-0012">Acyltransferase</keyword>
<dbReference type="PANTHER" id="PTHR43420">
    <property type="entry name" value="ACETYLTRANSFERASE"/>
    <property type="match status" value="1"/>
</dbReference>